<evidence type="ECO:0000313" key="8">
    <source>
        <dbReference type="EMBL" id="CAF3848957.1"/>
    </source>
</evidence>
<dbReference type="InterPro" id="IPR001478">
    <property type="entry name" value="PDZ"/>
</dbReference>
<dbReference type="EMBL" id="CAJNRF010008725">
    <property type="protein sequence ID" value="CAF2104212.1"/>
    <property type="molecule type" value="Genomic_DNA"/>
</dbReference>
<dbReference type="Proteomes" id="UP000663824">
    <property type="component" value="Unassembled WGS sequence"/>
</dbReference>
<dbReference type="PROSITE" id="PS50106">
    <property type="entry name" value="PDZ"/>
    <property type="match status" value="1"/>
</dbReference>
<name>A0A816TQX3_9BILA</name>
<dbReference type="Proteomes" id="UP000663842">
    <property type="component" value="Unassembled WGS sequence"/>
</dbReference>
<dbReference type="Proteomes" id="UP000663834">
    <property type="component" value="Unassembled WGS sequence"/>
</dbReference>
<organism evidence="6 12">
    <name type="scientific">Rotaria magnacalcarata</name>
    <dbReference type="NCBI Taxonomy" id="392030"/>
    <lineage>
        <taxon>Eukaryota</taxon>
        <taxon>Metazoa</taxon>
        <taxon>Spiralia</taxon>
        <taxon>Gnathifera</taxon>
        <taxon>Rotifera</taxon>
        <taxon>Eurotatoria</taxon>
        <taxon>Bdelloidea</taxon>
        <taxon>Philodinida</taxon>
        <taxon>Philodinidae</taxon>
        <taxon>Rotaria</taxon>
    </lineage>
</organism>
<evidence type="ECO:0000259" key="2">
    <source>
        <dbReference type="PROSITE" id="PS50106"/>
    </source>
</evidence>
<dbReference type="Gene3D" id="2.30.42.10">
    <property type="match status" value="1"/>
</dbReference>
<feature type="domain" description="PDZ" evidence="2">
    <location>
        <begin position="78"/>
        <end position="148"/>
    </location>
</feature>
<dbReference type="Pfam" id="PF00595">
    <property type="entry name" value="PDZ"/>
    <property type="match status" value="1"/>
</dbReference>
<evidence type="ECO:0000313" key="5">
    <source>
        <dbReference type="EMBL" id="CAF2103097.1"/>
    </source>
</evidence>
<dbReference type="Proteomes" id="UP000681720">
    <property type="component" value="Unassembled WGS sequence"/>
</dbReference>
<dbReference type="Proteomes" id="UP000663866">
    <property type="component" value="Unassembled WGS sequence"/>
</dbReference>
<evidence type="ECO:0000256" key="1">
    <source>
        <dbReference type="SAM" id="MobiDB-lite"/>
    </source>
</evidence>
<accession>A0A816TQX3</accession>
<evidence type="ECO:0000313" key="10">
    <source>
        <dbReference type="EMBL" id="CAF4257046.1"/>
    </source>
</evidence>
<comment type="caution">
    <text evidence="6">The sequence shown here is derived from an EMBL/GenBank/DDBJ whole genome shotgun (WGS) entry which is preliminary data.</text>
</comment>
<evidence type="ECO:0000313" key="4">
    <source>
        <dbReference type="EMBL" id="CAF1587940.1"/>
    </source>
</evidence>
<feature type="region of interest" description="Disordered" evidence="1">
    <location>
        <begin position="1"/>
        <end position="33"/>
    </location>
</feature>
<evidence type="ECO:0000313" key="3">
    <source>
        <dbReference type="EMBL" id="CAF1403111.1"/>
    </source>
</evidence>
<dbReference type="Proteomes" id="UP000681967">
    <property type="component" value="Unassembled WGS sequence"/>
</dbReference>
<evidence type="ECO:0000313" key="12">
    <source>
        <dbReference type="Proteomes" id="UP000663856"/>
    </source>
</evidence>
<evidence type="ECO:0000313" key="11">
    <source>
        <dbReference type="EMBL" id="CAF4463548.1"/>
    </source>
</evidence>
<dbReference type="EMBL" id="CAJOBJ010071820">
    <property type="protein sequence ID" value="CAF4463548.1"/>
    <property type="molecule type" value="Genomic_DNA"/>
</dbReference>
<gene>
    <name evidence="10" type="ORF">BYL167_LOCUS25773</name>
    <name evidence="4" type="ORF">CJN711_LOCUS33715</name>
    <name evidence="11" type="ORF">GIL414_LOCUS32990</name>
    <name evidence="3" type="ORF">KQP761_LOCUS9804</name>
    <name evidence="7" type="ORF">MBJ925_LOCUS24103</name>
    <name evidence="9" type="ORF">OVN521_LOCUS17880</name>
    <name evidence="8" type="ORF">UXM345_LOCUS7710</name>
    <name evidence="6" type="ORF">WKI299_LOCUS20877</name>
    <name evidence="5" type="ORF">XDN619_LOCUS19072</name>
</gene>
<dbReference type="CDD" id="cd00136">
    <property type="entry name" value="PDZ_canonical"/>
    <property type="match status" value="1"/>
</dbReference>
<dbReference type="SUPFAM" id="SSF50156">
    <property type="entry name" value="PDZ domain-like"/>
    <property type="match status" value="1"/>
</dbReference>
<feature type="compositionally biased region" description="Basic and acidic residues" evidence="1">
    <location>
        <begin position="167"/>
        <end position="206"/>
    </location>
</feature>
<protein>
    <recommendedName>
        <fullName evidence="2">PDZ domain-containing protein</fullName>
    </recommendedName>
</protein>
<dbReference type="EMBL" id="CAJNOV010016270">
    <property type="protein sequence ID" value="CAF1587940.1"/>
    <property type="molecule type" value="Genomic_DNA"/>
</dbReference>
<dbReference type="EMBL" id="CAJOBF010000647">
    <property type="protein sequence ID" value="CAF3848957.1"/>
    <property type="molecule type" value="Genomic_DNA"/>
</dbReference>
<keyword evidence="13" id="KW-1185">Reference proteome</keyword>
<dbReference type="EMBL" id="CAJNOW010004032">
    <property type="protein sequence ID" value="CAF1403111.1"/>
    <property type="molecule type" value="Genomic_DNA"/>
</dbReference>
<dbReference type="Proteomes" id="UP000663856">
    <property type="component" value="Unassembled WGS sequence"/>
</dbReference>
<dbReference type="InterPro" id="IPR036034">
    <property type="entry name" value="PDZ_sf"/>
</dbReference>
<dbReference type="EMBL" id="CAJOBH010027215">
    <property type="protein sequence ID" value="CAF4257046.1"/>
    <property type="molecule type" value="Genomic_DNA"/>
</dbReference>
<dbReference type="AlphaFoldDB" id="A0A816TQX3"/>
<evidence type="ECO:0000313" key="7">
    <source>
        <dbReference type="EMBL" id="CAF2110784.1"/>
    </source>
</evidence>
<evidence type="ECO:0000313" key="6">
    <source>
        <dbReference type="EMBL" id="CAF2104212.1"/>
    </source>
</evidence>
<dbReference type="EMBL" id="CAJNRG010008311">
    <property type="protein sequence ID" value="CAF2103097.1"/>
    <property type="molecule type" value="Genomic_DNA"/>
</dbReference>
<dbReference type="EMBL" id="CAJOBG010003168">
    <property type="protein sequence ID" value="CAF4049155.1"/>
    <property type="molecule type" value="Genomic_DNA"/>
</dbReference>
<feature type="compositionally biased region" description="Polar residues" evidence="1">
    <location>
        <begin position="1"/>
        <end position="13"/>
    </location>
</feature>
<reference evidence="6" key="1">
    <citation type="submission" date="2021-02" db="EMBL/GenBank/DDBJ databases">
        <authorList>
            <person name="Nowell W R."/>
        </authorList>
    </citation>
    <scope>NUCLEOTIDE SEQUENCE</scope>
</reference>
<feature type="region of interest" description="Disordered" evidence="1">
    <location>
        <begin position="167"/>
        <end position="226"/>
    </location>
</feature>
<evidence type="ECO:0000313" key="13">
    <source>
        <dbReference type="Proteomes" id="UP000663866"/>
    </source>
</evidence>
<dbReference type="Proteomes" id="UP000663887">
    <property type="component" value="Unassembled WGS sequence"/>
</dbReference>
<dbReference type="Proteomes" id="UP000663855">
    <property type="component" value="Unassembled WGS sequence"/>
</dbReference>
<sequence>MSTKSRQKSTYSSPAGRPQFTPNQHKDNDYYDIPLGEQTRTSYTNHDSYLQRISLTEHLELIEPTKALTTYNYGQYQLIPVEIEKEAQLGLVVGQIEGESWVFIDEILANGMIDTHGILKEGDYLIQAGNYSLVDITVSKALLFIERAYDEGRKTISFVAARQVKSDAKSSKKDQPKKVSPDILKQDIKETKPRSFVEHDNAEKEVSPQVKPGHSKKRKDVIDTKF</sequence>
<evidence type="ECO:0000313" key="9">
    <source>
        <dbReference type="EMBL" id="CAF4049155.1"/>
    </source>
</evidence>
<dbReference type="OrthoDB" id="10064688at2759"/>
<proteinExistence type="predicted"/>
<dbReference type="EMBL" id="CAJNRE010012492">
    <property type="protein sequence ID" value="CAF2110784.1"/>
    <property type="molecule type" value="Genomic_DNA"/>
</dbReference>